<dbReference type="PANTHER" id="PTHR42713">
    <property type="entry name" value="HISTIDINE KINASE-RELATED"/>
    <property type="match status" value="1"/>
</dbReference>
<keyword evidence="7" id="KW-0804">Transcription</keyword>
<dbReference type="InterPro" id="IPR018062">
    <property type="entry name" value="HTH_AraC-typ_CS"/>
</dbReference>
<feature type="domain" description="Response regulatory" evidence="11">
    <location>
        <begin position="3"/>
        <end position="123"/>
    </location>
</feature>
<dbReference type="SUPFAM" id="SSF46689">
    <property type="entry name" value="Homeodomain-like"/>
    <property type="match status" value="2"/>
</dbReference>
<dbReference type="Gene3D" id="3.40.50.2300">
    <property type="match status" value="1"/>
</dbReference>
<comment type="subcellular location">
    <subcellularLocation>
        <location evidence="1">Cytoplasm</location>
    </subcellularLocation>
</comment>
<keyword evidence="4" id="KW-0902">Two-component regulatory system</keyword>
<organism evidence="12 13">
    <name type="scientific">Paenibacillus ferrarius</name>
    <dbReference type="NCBI Taxonomy" id="1469647"/>
    <lineage>
        <taxon>Bacteria</taxon>
        <taxon>Bacillati</taxon>
        <taxon>Bacillota</taxon>
        <taxon>Bacilli</taxon>
        <taxon>Bacillales</taxon>
        <taxon>Paenibacillaceae</taxon>
        <taxon>Paenibacillus</taxon>
    </lineage>
</organism>
<dbReference type="GO" id="GO:0000160">
    <property type="term" value="P:phosphorelay signal transduction system"/>
    <property type="evidence" value="ECO:0007669"/>
    <property type="project" value="UniProtKB-KW"/>
</dbReference>
<evidence type="ECO:0000256" key="6">
    <source>
        <dbReference type="ARBA" id="ARBA00023125"/>
    </source>
</evidence>
<dbReference type="SUPFAM" id="SSF52172">
    <property type="entry name" value="CheY-like"/>
    <property type="match status" value="1"/>
</dbReference>
<feature type="modified residue" description="4-aspartylphosphate" evidence="8">
    <location>
        <position position="56"/>
    </location>
</feature>
<dbReference type="SMART" id="SM00342">
    <property type="entry name" value="HTH_ARAC"/>
    <property type="match status" value="1"/>
</dbReference>
<feature type="coiled-coil region" evidence="9">
    <location>
        <begin position="153"/>
        <end position="180"/>
    </location>
</feature>
<dbReference type="PROSITE" id="PS50110">
    <property type="entry name" value="RESPONSE_REGULATORY"/>
    <property type="match status" value="1"/>
</dbReference>
<keyword evidence="6" id="KW-0238">DNA-binding</keyword>
<evidence type="ECO:0000256" key="2">
    <source>
        <dbReference type="ARBA" id="ARBA00022490"/>
    </source>
</evidence>
<gene>
    <name evidence="12" type="ORF">BC351_29675</name>
</gene>
<evidence type="ECO:0000256" key="5">
    <source>
        <dbReference type="ARBA" id="ARBA00023015"/>
    </source>
</evidence>
<dbReference type="Pfam" id="PF12833">
    <property type="entry name" value="HTH_18"/>
    <property type="match status" value="1"/>
</dbReference>
<evidence type="ECO:0000259" key="10">
    <source>
        <dbReference type="PROSITE" id="PS01124"/>
    </source>
</evidence>
<evidence type="ECO:0000256" key="9">
    <source>
        <dbReference type="SAM" id="Coils"/>
    </source>
</evidence>
<dbReference type="RefSeq" id="WP_079414565.1">
    <property type="nucleotide sequence ID" value="NZ_MBTG01000018.1"/>
</dbReference>
<evidence type="ECO:0000256" key="4">
    <source>
        <dbReference type="ARBA" id="ARBA00023012"/>
    </source>
</evidence>
<feature type="domain" description="HTH araC/xylS-type" evidence="10">
    <location>
        <begin position="461"/>
        <end position="558"/>
    </location>
</feature>
<evidence type="ECO:0000313" key="13">
    <source>
        <dbReference type="Proteomes" id="UP000190626"/>
    </source>
</evidence>
<keyword evidence="9" id="KW-0175">Coiled coil</keyword>
<reference evidence="13" key="1">
    <citation type="submission" date="2016-07" db="EMBL/GenBank/DDBJ databases">
        <authorList>
            <person name="Florea S."/>
            <person name="Webb J.S."/>
            <person name="Jaromczyk J."/>
            <person name="Schardl C.L."/>
        </authorList>
    </citation>
    <scope>NUCLEOTIDE SEQUENCE [LARGE SCALE GENOMIC DNA]</scope>
    <source>
        <strain evidence="13">CY1</strain>
    </source>
</reference>
<dbReference type="STRING" id="1469647.BC351_29675"/>
<dbReference type="SMART" id="SM00448">
    <property type="entry name" value="REC"/>
    <property type="match status" value="1"/>
</dbReference>
<dbReference type="PROSITE" id="PS01124">
    <property type="entry name" value="HTH_ARAC_FAMILY_2"/>
    <property type="match status" value="1"/>
</dbReference>
<dbReference type="Proteomes" id="UP000190626">
    <property type="component" value="Unassembled WGS sequence"/>
</dbReference>
<evidence type="ECO:0008006" key="14">
    <source>
        <dbReference type="Google" id="ProtNLM"/>
    </source>
</evidence>
<dbReference type="InterPro" id="IPR051552">
    <property type="entry name" value="HptR"/>
</dbReference>
<evidence type="ECO:0000259" key="11">
    <source>
        <dbReference type="PROSITE" id="PS50110"/>
    </source>
</evidence>
<accession>A0A1V4HHA3</accession>
<dbReference type="AlphaFoldDB" id="A0A1V4HHA3"/>
<evidence type="ECO:0000256" key="3">
    <source>
        <dbReference type="ARBA" id="ARBA00022553"/>
    </source>
</evidence>
<dbReference type="OrthoDB" id="9794370at2"/>
<keyword evidence="3 8" id="KW-0597">Phosphoprotein</keyword>
<dbReference type="InterPro" id="IPR001789">
    <property type="entry name" value="Sig_transdc_resp-reg_receiver"/>
</dbReference>
<dbReference type="InterPro" id="IPR018060">
    <property type="entry name" value="HTH_AraC"/>
</dbReference>
<dbReference type="Pfam" id="PF00072">
    <property type="entry name" value="Response_reg"/>
    <property type="match status" value="1"/>
</dbReference>
<keyword evidence="13" id="KW-1185">Reference proteome</keyword>
<dbReference type="PRINTS" id="PR00032">
    <property type="entry name" value="HTHARAC"/>
</dbReference>
<dbReference type="PROSITE" id="PS00041">
    <property type="entry name" value="HTH_ARAC_FAMILY_1"/>
    <property type="match status" value="1"/>
</dbReference>
<dbReference type="GO" id="GO:0005737">
    <property type="term" value="C:cytoplasm"/>
    <property type="evidence" value="ECO:0007669"/>
    <property type="project" value="UniProtKB-SubCell"/>
</dbReference>
<dbReference type="GO" id="GO:0043565">
    <property type="term" value="F:sequence-specific DNA binding"/>
    <property type="evidence" value="ECO:0007669"/>
    <property type="project" value="InterPro"/>
</dbReference>
<sequence length="561" mass="64439">MYKMMIVDDEPLVRLALHQMIPWQELNIQIVCEAGDGLEALSILQQRDDIDLLFMDIKMPKMSGIELLRTFQTQTAGTMPITIILSAFNEYEYVREAFVLGAFDFIIKTDMDDEHIQPIVMKALCELKKRGIQGAEASEKVSDKRENKEQALRQFLTMDANKEEAEYARLAEQLRSWLGETNQIAAVLSLSSELNSPGRGGHKNGTKTENFIIQTMETVFNSMFILHEVLCQDAQNYILLCSLPQYRSTMAIREQLQAAFSLIKIRLEQFFNVRIAVGISDVASGVHSWHRLYQQAYVLEAISYYEGSDQLLFPELLSTEAYKKDGKSNFIPEIRKSAKSISSEVIRLLEHEDPLRWREKYNELVRCLWETKGQDPQDTKVILSDFLWELGAPLYQKGIRWEDLHYFDGEHIAFSDPFEWIKSSPTLSAAITGLSEICQCIFELLHQRHLQSYAHSVTPVMKAKTFIDSHFQEDLHLTLISKMVGVSEGYLSKQFVKETGSSFIQYMTNLRIEESKRLMKTGLRISDISEKIGYVNPEHFSRMFKKVTGLSPKAYRDGGKV</sequence>
<comment type="caution">
    <text evidence="12">The sequence shown here is derived from an EMBL/GenBank/DDBJ whole genome shotgun (WGS) entry which is preliminary data.</text>
</comment>
<keyword evidence="5" id="KW-0805">Transcription regulation</keyword>
<proteinExistence type="predicted"/>
<dbReference type="Gene3D" id="1.10.10.60">
    <property type="entry name" value="Homeodomain-like"/>
    <property type="match status" value="2"/>
</dbReference>
<dbReference type="PANTHER" id="PTHR42713:SF3">
    <property type="entry name" value="TRANSCRIPTIONAL REGULATORY PROTEIN HPTR"/>
    <property type="match status" value="1"/>
</dbReference>
<dbReference type="InterPro" id="IPR020449">
    <property type="entry name" value="Tscrpt_reg_AraC-type_HTH"/>
</dbReference>
<dbReference type="EMBL" id="MBTG01000018">
    <property type="protein sequence ID" value="OPH56059.1"/>
    <property type="molecule type" value="Genomic_DNA"/>
</dbReference>
<protein>
    <recommendedName>
        <fullName evidence="14">DNA-binding response regulator</fullName>
    </recommendedName>
</protein>
<evidence type="ECO:0000256" key="8">
    <source>
        <dbReference type="PROSITE-ProRule" id="PRU00169"/>
    </source>
</evidence>
<keyword evidence="2" id="KW-0963">Cytoplasm</keyword>
<dbReference type="CDD" id="cd17536">
    <property type="entry name" value="REC_YesN-like"/>
    <property type="match status" value="1"/>
</dbReference>
<evidence type="ECO:0000256" key="1">
    <source>
        <dbReference type="ARBA" id="ARBA00004496"/>
    </source>
</evidence>
<evidence type="ECO:0000256" key="7">
    <source>
        <dbReference type="ARBA" id="ARBA00023163"/>
    </source>
</evidence>
<dbReference type="GO" id="GO:0003700">
    <property type="term" value="F:DNA-binding transcription factor activity"/>
    <property type="evidence" value="ECO:0007669"/>
    <property type="project" value="InterPro"/>
</dbReference>
<evidence type="ECO:0000313" key="12">
    <source>
        <dbReference type="EMBL" id="OPH56059.1"/>
    </source>
</evidence>
<name>A0A1V4HHA3_9BACL</name>
<dbReference type="InterPro" id="IPR011006">
    <property type="entry name" value="CheY-like_superfamily"/>
</dbReference>
<dbReference type="InterPro" id="IPR009057">
    <property type="entry name" value="Homeodomain-like_sf"/>
</dbReference>